<dbReference type="Proteomes" id="UP000006320">
    <property type="component" value="Unassembled WGS sequence"/>
</dbReference>
<dbReference type="EMBL" id="BAEM01000041">
    <property type="protein sequence ID" value="GAC11169.1"/>
    <property type="molecule type" value="Genomic_DNA"/>
</dbReference>
<reference evidence="1 2" key="1">
    <citation type="journal article" date="2017" name="Antonie Van Leeuwenhoek">
        <title>Rhizobium rhizosphaerae sp. nov., a novel species isolated from rice rhizosphere.</title>
        <authorList>
            <person name="Zhao J.J."/>
            <person name="Zhang J."/>
            <person name="Zhang R.J."/>
            <person name="Zhang C.W."/>
            <person name="Yin H.Q."/>
            <person name="Zhang X.X."/>
        </authorList>
    </citation>
    <scope>NUCLEOTIDE SEQUENCE [LARGE SCALE GENOMIC DNA]</scope>
    <source>
        <strain evidence="1 2">S18K6</strain>
    </source>
</reference>
<accession>A0AAV3UXQ8</accession>
<comment type="caution">
    <text evidence="1">The sequence shown here is derived from an EMBL/GenBank/DDBJ whole genome shotgun (WGS) entry which is preliminary data.</text>
</comment>
<gene>
    <name evidence="1" type="ORF">GCHA_3230</name>
</gene>
<sequence length="37" mass="4010">MGSSRTGLSKLRVPQLTKSVSIAHALTFSKLRVPQLT</sequence>
<dbReference type="AlphaFoldDB" id="A0AAV3UXQ8"/>
<evidence type="ECO:0000313" key="2">
    <source>
        <dbReference type="Proteomes" id="UP000006320"/>
    </source>
</evidence>
<evidence type="ECO:0000313" key="1">
    <source>
        <dbReference type="EMBL" id="GAC11169.1"/>
    </source>
</evidence>
<proteinExistence type="predicted"/>
<protein>
    <submittedName>
        <fullName evidence="1">Uncharacterized protein</fullName>
    </submittedName>
</protein>
<organism evidence="1 2">
    <name type="scientific">Paraglaciecola chathamensis S18K6</name>
    <dbReference type="NCBI Taxonomy" id="1127672"/>
    <lineage>
        <taxon>Bacteria</taxon>
        <taxon>Pseudomonadati</taxon>
        <taxon>Pseudomonadota</taxon>
        <taxon>Gammaproteobacteria</taxon>
        <taxon>Alteromonadales</taxon>
        <taxon>Alteromonadaceae</taxon>
        <taxon>Paraglaciecola</taxon>
    </lineage>
</organism>
<name>A0AAV3UXQ8_9ALTE</name>